<dbReference type="EMBL" id="CP032514">
    <property type="protein sequence ID" value="AYD89071.1"/>
    <property type="molecule type" value="Genomic_DNA"/>
</dbReference>
<evidence type="ECO:0000313" key="2">
    <source>
        <dbReference type="EMBL" id="AYD89071.1"/>
    </source>
</evidence>
<feature type="region of interest" description="Disordered" evidence="1">
    <location>
        <begin position="1"/>
        <end position="23"/>
    </location>
</feature>
<name>A0ABN5PLJ2_9ACTO</name>
<gene>
    <name evidence="2" type="ORF">D5R93_01615</name>
</gene>
<accession>A0ABN5PLJ2</accession>
<keyword evidence="3" id="KW-1185">Reference proteome</keyword>
<reference evidence="2 3" key="1">
    <citation type="submission" date="2018-09" db="EMBL/GenBank/DDBJ databases">
        <authorList>
            <person name="Li J."/>
        </authorList>
    </citation>
    <scope>NUCLEOTIDE SEQUENCE [LARGE SCALE GENOMIC DNA]</scope>
    <source>
        <strain evidence="2 3">2129</strain>
    </source>
</reference>
<organism evidence="2 3">
    <name type="scientific">Actinomyces lilanjuaniae</name>
    <dbReference type="NCBI Taxonomy" id="2321394"/>
    <lineage>
        <taxon>Bacteria</taxon>
        <taxon>Bacillati</taxon>
        <taxon>Actinomycetota</taxon>
        <taxon>Actinomycetes</taxon>
        <taxon>Actinomycetales</taxon>
        <taxon>Actinomycetaceae</taxon>
        <taxon>Actinomyces</taxon>
    </lineage>
</organism>
<sequence>MVRKGQDRLAAGQQEPAPTQPQSFSVAELRGDLTGAAAQEALARMGLTPQLLTGACAAGLQAAVNQHSSYEPSTAFGYQHWAKTVAALREALAEQGWDSRDILNAPRSVSGDGRFSIAAIRGTAATGQVGARPTNARARGRVFVDGVAVNAQFLAGSEAGGGSAADVYGQHYQPVLGTMLALDVSARSAGDLARLPHTWLLLYFWDRSDNVVRSELSLPVACEDGVVTRWRTRIILPPEELGGLASGQVGALPSDDVDFVIQAV</sequence>
<proteinExistence type="predicted"/>
<evidence type="ECO:0000256" key="1">
    <source>
        <dbReference type="SAM" id="MobiDB-lite"/>
    </source>
</evidence>
<evidence type="ECO:0000313" key="3">
    <source>
        <dbReference type="Proteomes" id="UP000273001"/>
    </source>
</evidence>
<protein>
    <submittedName>
        <fullName evidence="2">Uncharacterized protein</fullName>
    </submittedName>
</protein>
<dbReference type="Proteomes" id="UP000273001">
    <property type="component" value="Chromosome"/>
</dbReference>